<keyword evidence="2" id="KW-1185">Reference proteome</keyword>
<dbReference type="Proteomes" id="UP000590740">
    <property type="component" value="Unassembled WGS sequence"/>
</dbReference>
<keyword evidence="1" id="KW-0251">Elongation factor</keyword>
<dbReference type="EMBL" id="JACHIG010000011">
    <property type="protein sequence ID" value="MBB5034678.1"/>
    <property type="molecule type" value="Genomic_DNA"/>
</dbReference>
<protein>
    <submittedName>
        <fullName evidence="1">Transcription elongation factor Elf1</fullName>
    </submittedName>
</protein>
<gene>
    <name evidence="1" type="ORF">HNQ65_004286</name>
</gene>
<keyword evidence="1" id="KW-0648">Protein biosynthesis</keyword>
<sequence>MNMFPMQCPRCRQGHDLHAIRVDGIKTTLFVCHECDATWTSIEAIGALPPEDFESYLGQKGIDPIRAYSEVIDAKMNSYGNR</sequence>
<dbReference type="GO" id="GO:0003746">
    <property type="term" value="F:translation elongation factor activity"/>
    <property type="evidence" value="ECO:0007669"/>
    <property type="project" value="UniProtKB-KW"/>
</dbReference>
<comment type="caution">
    <text evidence="1">The sequence shown here is derived from an EMBL/GenBank/DDBJ whole genome shotgun (WGS) entry which is preliminary data.</text>
</comment>
<accession>A0A7W7YEF8</accession>
<evidence type="ECO:0000313" key="1">
    <source>
        <dbReference type="EMBL" id="MBB5034678.1"/>
    </source>
</evidence>
<organism evidence="1 2">
    <name type="scientific">Prosthecobacter vanneervenii</name>
    <dbReference type="NCBI Taxonomy" id="48466"/>
    <lineage>
        <taxon>Bacteria</taxon>
        <taxon>Pseudomonadati</taxon>
        <taxon>Verrucomicrobiota</taxon>
        <taxon>Verrucomicrobiia</taxon>
        <taxon>Verrucomicrobiales</taxon>
        <taxon>Verrucomicrobiaceae</taxon>
        <taxon>Prosthecobacter</taxon>
    </lineage>
</organism>
<evidence type="ECO:0000313" key="2">
    <source>
        <dbReference type="Proteomes" id="UP000590740"/>
    </source>
</evidence>
<reference evidence="1 2" key="1">
    <citation type="submission" date="2020-08" db="EMBL/GenBank/DDBJ databases">
        <title>Genomic Encyclopedia of Type Strains, Phase IV (KMG-IV): sequencing the most valuable type-strain genomes for metagenomic binning, comparative biology and taxonomic classification.</title>
        <authorList>
            <person name="Goeker M."/>
        </authorList>
    </citation>
    <scope>NUCLEOTIDE SEQUENCE [LARGE SCALE GENOMIC DNA]</scope>
    <source>
        <strain evidence="1 2">DSM 12252</strain>
    </source>
</reference>
<name>A0A7W7YEF8_9BACT</name>
<dbReference type="AlphaFoldDB" id="A0A7W7YEF8"/>
<proteinExistence type="predicted"/>
<dbReference type="RefSeq" id="WP_184342723.1">
    <property type="nucleotide sequence ID" value="NZ_JACHIG010000011.1"/>
</dbReference>